<comment type="caution">
    <text evidence="5">The sequence shown here is derived from an EMBL/GenBank/DDBJ whole genome shotgun (WGS) entry which is preliminary data.</text>
</comment>
<sequence length="311" mass="34477">MSIYRSNLPQLSGKVCITDGGMETDLIFNRNITLPEFASYDLLRTQAGYEMLYNYYKAYAELAQQYKLGLVLETPTWRANRDWGKKIGDSLASLHEINLQGVKLVEHIKQDFQTEDTPIIISGCIGPRGDGYKAESLMPVSVAQVYHATQIESFAKCNTDMVSAYTLNYVEEAIGITLAAKLYNLPVCISFTVETDGRLPTGEALAQAIKNVDEATQNGPVYYMINCAHPTHFADILSDEQCMKRLKGVRANASSCSHAELDEAEVLDDGNPQELGQQFADIRSHFPHINVIGGCCGTDYRHIEQIVVCCA</sequence>
<dbReference type="InterPro" id="IPR036589">
    <property type="entry name" value="HCY_dom_sf"/>
</dbReference>
<keyword evidence="6" id="KW-1185">Reference proteome</keyword>
<feature type="binding site" evidence="3">
    <location>
        <position position="296"/>
    </location>
    <ligand>
        <name>Zn(2+)</name>
        <dbReference type="ChEBI" id="CHEBI:29105"/>
    </ligand>
</feature>
<dbReference type="Pfam" id="PF02574">
    <property type="entry name" value="S-methyl_trans"/>
    <property type="match status" value="1"/>
</dbReference>
<dbReference type="SUPFAM" id="SSF82282">
    <property type="entry name" value="Homocysteine S-methyltransferase"/>
    <property type="match status" value="1"/>
</dbReference>
<dbReference type="STRING" id="1420851.AU255_12335"/>
<keyword evidence="2 3" id="KW-0808">Transferase</keyword>
<dbReference type="GO" id="GO:0008168">
    <property type="term" value="F:methyltransferase activity"/>
    <property type="evidence" value="ECO:0007669"/>
    <property type="project" value="UniProtKB-UniRule"/>
</dbReference>
<reference evidence="5 6" key="1">
    <citation type="submission" date="2015-12" db="EMBL/GenBank/DDBJ databases">
        <authorList>
            <person name="Shamseldin A."/>
            <person name="Moawad H."/>
            <person name="Abd El-Rahim W.M."/>
            <person name="Sadowsky M.J."/>
        </authorList>
    </citation>
    <scope>NUCLEOTIDE SEQUENCE [LARGE SCALE GENOMIC DNA]</scope>
    <source>
        <strain evidence="5 6">WF1</strain>
    </source>
</reference>
<dbReference type="EMBL" id="LPUF01000001">
    <property type="protein sequence ID" value="OQK18561.1"/>
    <property type="molecule type" value="Genomic_DNA"/>
</dbReference>
<evidence type="ECO:0000313" key="6">
    <source>
        <dbReference type="Proteomes" id="UP000191980"/>
    </source>
</evidence>
<dbReference type="InterPro" id="IPR003726">
    <property type="entry name" value="HCY_dom"/>
</dbReference>
<dbReference type="AlphaFoldDB" id="A0A1V8MAE1"/>
<proteinExistence type="predicted"/>
<dbReference type="GO" id="GO:0032259">
    <property type="term" value="P:methylation"/>
    <property type="evidence" value="ECO:0007669"/>
    <property type="project" value="UniProtKB-KW"/>
</dbReference>
<accession>A0A1V8MAE1</accession>
<evidence type="ECO:0000256" key="1">
    <source>
        <dbReference type="ARBA" id="ARBA00022603"/>
    </source>
</evidence>
<evidence type="ECO:0000256" key="2">
    <source>
        <dbReference type="ARBA" id="ARBA00022679"/>
    </source>
</evidence>
<dbReference type="PANTHER" id="PTHR11103:SF18">
    <property type="entry name" value="SLR1189 PROTEIN"/>
    <property type="match status" value="1"/>
</dbReference>
<dbReference type="GO" id="GO:0046872">
    <property type="term" value="F:metal ion binding"/>
    <property type="evidence" value="ECO:0007669"/>
    <property type="project" value="UniProtKB-KW"/>
</dbReference>
<gene>
    <name evidence="5" type="ORF">AU255_12335</name>
</gene>
<dbReference type="OrthoDB" id="9803687at2"/>
<dbReference type="Proteomes" id="UP000191980">
    <property type="component" value="Unassembled WGS sequence"/>
</dbReference>
<comment type="cofactor">
    <cofactor evidence="3">
        <name>Zn(2+)</name>
        <dbReference type="ChEBI" id="CHEBI:29105"/>
    </cofactor>
</comment>
<protein>
    <submittedName>
        <fullName evidence="5">Homocysteine methyltransferase</fullName>
    </submittedName>
</protein>
<dbReference type="PROSITE" id="PS50970">
    <property type="entry name" value="HCY"/>
    <property type="match status" value="1"/>
</dbReference>
<dbReference type="RefSeq" id="WP_080523162.1">
    <property type="nucleotide sequence ID" value="NZ_LPUF01000001.1"/>
</dbReference>
<evidence type="ECO:0000259" key="4">
    <source>
        <dbReference type="PROSITE" id="PS50970"/>
    </source>
</evidence>
<dbReference type="PANTHER" id="PTHR11103">
    <property type="entry name" value="SLR1189 PROTEIN"/>
    <property type="match status" value="1"/>
</dbReference>
<organism evidence="5 6">
    <name type="scientific">Methyloprofundus sedimenti</name>
    <dbReference type="NCBI Taxonomy" id="1420851"/>
    <lineage>
        <taxon>Bacteria</taxon>
        <taxon>Pseudomonadati</taxon>
        <taxon>Pseudomonadota</taxon>
        <taxon>Gammaproteobacteria</taxon>
        <taxon>Methylococcales</taxon>
        <taxon>Methylococcaceae</taxon>
        <taxon>Methyloprofundus</taxon>
    </lineage>
</organism>
<keyword evidence="1 3" id="KW-0489">Methyltransferase</keyword>
<keyword evidence="3" id="KW-0479">Metal-binding</keyword>
<evidence type="ECO:0000313" key="5">
    <source>
        <dbReference type="EMBL" id="OQK18561.1"/>
    </source>
</evidence>
<dbReference type="Gene3D" id="3.20.20.330">
    <property type="entry name" value="Homocysteine-binding-like domain"/>
    <property type="match status" value="1"/>
</dbReference>
<name>A0A1V8MAE1_9GAMM</name>
<feature type="domain" description="Hcy-binding" evidence="4">
    <location>
        <begin position="4"/>
        <end position="310"/>
    </location>
</feature>
<feature type="binding site" evidence="3">
    <location>
        <position position="295"/>
    </location>
    <ligand>
        <name>Zn(2+)</name>
        <dbReference type="ChEBI" id="CHEBI:29105"/>
    </ligand>
</feature>
<feature type="binding site" evidence="3">
    <location>
        <position position="227"/>
    </location>
    <ligand>
        <name>Zn(2+)</name>
        <dbReference type="ChEBI" id="CHEBI:29105"/>
    </ligand>
</feature>
<evidence type="ECO:0000256" key="3">
    <source>
        <dbReference type="PROSITE-ProRule" id="PRU00333"/>
    </source>
</evidence>
<keyword evidence="3" id="KW-0862">Zinc</keyword>